<name>A0A1Y2BFA2_9TREE</name>
<reference evidence="8 9" key="1">
    <citation type="submission" date="2016-07" db="EMBL/GenBank/DDBJ databases">
        <title>Pervasive Adenine N6-methylation of Active Genes in Fungi.</title>
        <authorList>
            <consortium name="DOE Joint Genome Institute"/>
            <person name="Mondo S.J."/>
            <person name="Dannebaum R.O."/>
            <person name="Kuo R.C."/>
            <person name="Labutti K."/>
            <person name="Haridas S."/>
            <person name="Kuo A."/>
            <person name="Salamov A."/>
            <person name="Ahrendt S.R."/>
            <person name="Lipzen A."/>
            <person name="Sullivan W."/>
            <person name="Andreopoulos W.B."/>
            <person name="Clum A."/>
            <person name="Lindquist E."/>
            <person name="Daum C."/>
            <person name="Ramamoorthy G.K."/>
            <person name="Gryganskyi A."/>
            <person name="Culley D."/>
            <person name="Magnuson J.K."/>
            <person name="James T.Y."/>
            <person name="O'Malley M.A."/>
            <person name="Stajich J.E."/>
            <person name="Spatafora J.W."/>
            <person name="Visel A."/>
            <person name="Grigoriev I.V."/>
        </authorList>
    </citation>
    <scope>NUCLEOTIDE SEQUENCE [LARGE SCALE GENOMIC DNA]</scope>
    <source>
        <strain evidence="8 9">68-887.2</strain>
    </source>
</reference>
<organism evidence="8 9">
    <name type="scientific">Naematelia encephala</name>
    <dbReference type="NCBI Taxonomy" id="71784"/>
    <lineage>
        <taxon>Eukaryota</taxon>
        <taxon>Fungi</taxon>
        <taxon>Dikarya</taxon>
        <taxon>Basidiomycota</taxon>
        <taxon>Agaricomycotina</taxon>
        <taxon>Tremellomycetes</taxon>
        <taxon>Tremellales</taxon>
        <taxon>Naemateliaceae</taxon>
        <taxon>Naematelia</taxon>
    </lineage>
</organism>
<sequence length="795" mass="89157">MTSPYTSFAKVFGAYHEQYAEPQAGPSSSKQLDTALRYDVVLDEEGGLLTSLMSSLEQSLLQSETIDGEGMGKEEREALLLEHRTWQLVRAVYENRIERADPSFLPPTALVQLHENPYISPEELTQLIVNEDPELSLYATLVEHLQSRPLFTSPPPLEARHGYLPTTLRRGKAAQLSSTTTSAVSLDPDFVVRDPHGKGLAGEDESYQRPLMETLWDLVRHGELDSAIRVCEQGGEPWRAASIMGGRRWSMGGMTRESIGMTALEGNRTRGLWKKSCRAIANNETIRPHERYLYAALISDLPALLPACESWEDHLWAHIQARIEARIEARRSELAGFWAEEDALLGKDEGDEVVRGDLDEVFRTMGEVKKPGVLMANSDPYRVAQRMIILGRTGILLEQFAERIPGLQDSVAQELIGPLVRFFSHLVLVLRILGEPVPDEAANSIVQAYLHVLESEGNDSLVAMYAACLREGSGEASYARFLRSMDPNASREARMEALNRAKTHNLDVATIAIETVRLTLQEAFAMIPALSLQQPDITSFASGISERDVHLIRAIEWLTMVPETLDEALIKSNDVCRYFLALGKANAALNLLRTLPNGISNRGDISDTDDLIEADQDQDQNHQALEHEQFQQLFGVFACHELVEDVMARIPKTTATKMEWHNWQKSLGIAIERTHNATIDLLISDWLRFHVSSRTENSTQRRKELGAIRQIFIPDLVLRLHTLLMSHASRFPQLKQQALDLTKVVAAEENHIYEEFFGWGQEQGAGRLVVYLEKVREAGLEALKTESGSAFVVRF</sequence>
<keyword evidence="3" id="KW-0653">Protein transport</keyword>
<keyword evidence="7" id="KW-0472">Membrane</keyword>
<dbReference type="FunCoup" id="A0A1Y2BFA2">
    <property type="interactions" value="530"/>
</dbReference>
<dbReference type="EMBL" id="MCFC01000006">
    <property type="protein sequence ID" value="ORY33501.1"/>
    <property type="molecule type" value="Genomic_DNA"/>
</dbReference>
<evidence type="ECO:0000256" key="5">
    <source>
        <dbReference type="ARBA" id="ARBA00023132"/>
    </source>
</evidence>
<evidence type="ECO:0000313" key="8">
    <source>
        <dbReference type="EMBL" id="ORY33501.1"/>
    </source>
</evidence>
<comment type="similarity">
    <text evidence="7">Belongs to the nucleoporin Nup84/Nup107 family.</text>
</comment>
<evidence type="ECO:0000313" key="9">
    <source>
        <dbReference type="Proteomes" id="UP000193986"/>
    </source>
</evidence>
<accession>A0A1Y2BFA2</accession>
<proteinExistence type="inferred from homology"/>
<dbReference type="GO" id="GO:0017056">
    <property type="term" value="F:structural constituent of nuclear pore"/>
    <property type="evidence" value="ECO:0007669"/>
    <property type="project" value="UniProtKB-UniRule"/>
</dbReference>
<dbReference type="STRING" id="71784.A0A1Y2BFA2"/>
<dbReference type="PANTHER" id="PTHR13003">
    <property type="entry name" value="NUP107-RELATED"/>
    <property type="match status" value="1"/>
</dbReference>
<dbReference type="InterPro" id="IPR007252">
    <property type="entry name" value="Nup84/Nup107"/>
</dbReference>
<dbReference type="PANTHER" id="PTHR13003:SF2">
    <property type="entry name" value="NUCLEAR PORE COMPLEX PROTEIN NUP107"/>
    <property type="match status" value="1"/>
</dbReference>
<dbReference type="GO" id="GO:0006606">
    <property type="term" value="P:protein import into nucleus"/>
    <property type="evidence" value="ECO:0007669"/>
    <property type="project" value="TreeGrafter"/>
</dbReference>
<dbReference type="Gene3D" id="1.10.3450.20">
    <property type="match status" value="1"/>
</dbReference>
<keyword evidence="5 7" id="KW-0906">Nuclear pore complex</keyword>
<dbReference type="AlphaFoldDB" id="A0A1Y2BFA2"/>
<dbReference type="GO" id="GO:0006406">
    <property type="term" value="P:mRNA export from nucleus"/>
    <property type="evidence" value="ECO:0007669"/>
    <property type="project" value="TreeGrafter"/>
</dbReference>
<protein>
    <recommendedName>
        <fullName evidence="7">Nuclear pore complex protein</fullName>
    </recommendedName>
</protein>
<evidence type="ECO:0000256" key="2">
    <source>
        <dbReference type="ARBA" id="ARBA00022816"/>
    </source>
</evidence>
<evidence type="ECO:0000256" key="4">
    <source>
        <dbReference type="ARBA" id="ARBA00023010"/>
    </source>
</evidence>
<dbReference type="GO" id="GO:0000973">
    <property type="term" value="P:post-transcriptional tethering of RNA polymerase II gene DNA at nuclear periphery"/>
    <property type="evidence" value="ECO:0007669"/>
    <property type="project" value="TreeGrafter"/>
</dbReference>
<dbReference type="Pfam" id="PF04121">
    <property type="entry name" value="Nup84_Nup100"/>
    <property type="match status" value="1"/>
</dbReference>
<keyword evidence="9" id="KW-1185">Reference proteome</keyword>
<keyword evidence="1 7" id="KW-0813">Transport</keyword>
<dbReference type="Proteomes" id="UP000193986">
    <property type="component" value="Unassembled WGS sequence"/>
</dbReference>
<dbReference type="GO" id="GO:0031965">
    <property type="term" value="C:nuclear membrane"/>
    <property type="evidence" value="ECO:0007669"/>
    <property type="project" value="UniProtKB-SubCell"/>
</dbReference>
<comment type="subunit">
    <text evidence="7">Part of the nuclear pore complex (NPC).</text>
</comment>
<evidence type="ECO:0000256" key="1">
    <source>
        <dbReference type="ARBA" id="ARBA00022448"/>
    </source>
</evidence>
<dbReference type="OrthoDB" id="3098at2759"/>
<comment type="caution">
    <text evidence="8">The sequence shown here is derived from an EMBL/GenBank/DDBJ whole genome shotgun (WGS) entry which is preliminary data.</text>
</comment>
<keyword evidence="6 7" id="KW-0539">Nucleus</keyword>
<evidence type="ECO:0000256" key="3">
    <source>
        <dbReference type="ARBA" id="ARBA00022927"/>
    </source>
</evidence>
<dbReference type="GO" id="GO:0031080">
    <property type="term" value="C:nuclear pore outer ring"/>
    <property type="evidence" value="ECO:0007669"/>
    <property type="project" value="TreeGrafter"/>
</dbReference>
<comment type="subcellular location">
    <subcellularLocation>
        <location evidence="7">Nucleus</location>
        <location evidence="7">Nuclear pore complex</location>
    </subcellularLocation>
    <subcellularLocation>
        <location evidence="7">Nucleus membrane</location>
    </subcellularLocation>
</comment>
<keyword evidence="4 7" id="KW-0811">Translocation</keyword>
<keyword evidence="2" id="KW-0509">mRNA transport</keyword>
<evidence type="ECO:0000256" key="7">
    <source>
        <dbReference type="RuleBase" id="RU365072"/>
    </source>
</evidence>
<dbReference type="Gene3D" id="1.20.190.50">
    <property type="match status" value="1"/>
</dbReference>
<gene>
    <name evidence="8" type="ORF">BCR39DRAFT_520471</name>
</gene>
<evidence type="ECO:0000256" key="6">
    <source>
        <dbReference type="ARBA" id="ARBA00023242"/>
    </source>
</evidence>
<comment type="function">
    <text evidence="7">Functions as a component of the nuclear pore complex (NPC).</text>
</comment>
<dbReference type="InParanoid" id="A0A1Y2BFA2"/>